<dbReference type="Proteomes" id="UP001500021">
    <property type="component" value="Unassembled WGS sequence"/>
</dbReference>
<dbReference type="PROSITE" id="PS51186">
    <property type="entry name" value="GNAT"/>
    <property type="match status" value="1"/>
</dbReference>
<proteinExistence type="predicted"/>
<dbReference type="CDD" id="cd04301">
    <property type="entry name" value="NAT_SF"/>
    <property type="match status" value="1"/>
</dbReference>
<reference evidence="4 5" key="1">
    <citation type="journal article" date="2019" name="Int. J. Syst. Evol. Microbiol.">
        <title>The Global Catalogue of Microorganisms (GCM) 10K type strain sequencing project: providing services to taxonomists for standard genome sequencing and annotation.</title>
        <authorList>
            <consortium name="The Broad Institute Genomics Platform"/>
            <consortium name="The Broad Institute Genome Sequencing Center for Infectious Disease"/>
            <person name="Wu L."/>
            <person name="Ma J."/>
        </authorList>
    </citation>
    <scope>NUCLEOTIDE SEQUENCE [LARGE SCALE GENOMIC DNA]</scope>
    <source>
        <strain evidence="4 5">JCM 15608</strain>
    </source>
</reference>
<name>A0ABN1L9H6_9GAMM</name>
<dbReference type="Pfam" id="PF00583">
    <property type="entry name" value="Acetyltransf_1"/>
    <property type="match status" value="1"/>
</dbReference>
<feature type="domain" description="N-acetyltransferase" evidence="3">
    <location>
        <begin position="14"/>
        <end position="150"/>
    </location>
</feature>
<keyword evidence="1" id="KW-0808">Transferase</keyword>
<evidence type="ECO:0000313" key="4">
    <source>
        <dbReference type="EMBL" id="GAA0821114.1"/>
    </source>
</evidence>
<dbReference type="RefSeq" id="WP_343818196.1">
    <property type="nucleotide sequence ID" value="NZ_BAAAFA010000009.1"/>
</dbReference>
<sequence length="150" mass="16753">MIKALDNTKLSLASPIYNVFQSAYQVEANLIGTLNFPPLSRSVEDIQKSLTHFYGFYVDEVLAGVIEVTVESNRLHINSLTVAPSYFKQGIASQLIRYALATFDFVQATVETAVVNAPAIALYQKHGFIEFKRFTPDHGIEKIAMELNHT</sequence>
<evidence type="ECO:0000256" key="2">
    <source>
        <dbReference type="ARBA" id="ARBA00023315"/>
    </source>
</evidence>
<evidence type="ECO:0000313" key="5">
    <source>
        <dbReference type="Proteomes" id="UP001500021"/>
    </source>
</evidence>
<dbReference type="EMBL" id="BAAAFA010000009">
    <property type="protein sequence ID" value="GAA0821114.1"/>
    <property type="molecule type" value="Genomic_DNA"/>
</dbReference>
<dbReference type="PANTHER" id="PTHR43800:SF1">
    <property type="entry name" value="PEPTIDYL-LYSINE N-ACETYLTRANSFERASE YJAB"/>
    <property type="match status" value="1"/>
</dbReference>
<gene>
    <name evidence="4" type="ORF">GCM10009111_27610</name>
</gene>
<dbReference type="InterPro" id="IPR016181">
    <property type="entry name" value="Acyl_CoA_acyltransferase"/>
</dbReference>
<evidence type="ECO:0000259" key="3">
    <source>
        <dbReference type="PROSITE" id="PS51186"/>
    </source>
</evidence>
<dbReference type="SUPFAM" id="SSF55729">
    <property type="entry name" value="Acyl-CoA N-acyltransferases (Nat)"/>
    <property type="match status" value="1"/>
</dbReference>
<organism evidence="4 5">
    <name type="scientific">Colwellia asteriadis</name>
    <dbReference type="NCBI Taxonomy" id="517723"/>
    <lineage>
        <taxon>Bacteria</taxon>
        <taxon>Pseudomonadati</taxon>
        <taxon>Pseudomonadota</taxon>
        <taxon>Gammaproteobacteria</taxon>
        <taxon>Alteromonadales</taxon>
        <taxon>Colwelliaceae</taxon>
        <taxon>Colwellia</taxon>
    </lineage>
</organism>
<dbReference type="PANTHER" id="PTHR43800">
    <property type="entry name" value="PEPTIDYL-LYSINE N-ACETYLTRANSFERASE YJAB"/>
    <property type="match status" value="1"/>
</dbReference>
<dbReference type="Gene3D" id="3.40.630.30">
    <property type="match status" value="1"/>
</dbReference>
<evidence type="ECO:0000256" key="1">
    <source>
        <dbReference type="ARBA" id="ARBA00022679"/>
    </source>
</evidence>
<dbReference type="InterPro" id="IPR000182">
    <property type="entry name" value="GNAT_dom"/>
</dbReference>
<keyword evidence="2" id="KW-0012">Acyltransferase</keyword>
<protein>
    <submittedName>
        <fullName evidence="4">GNAT family N-acetyltransferase</fullName>
    </submittedName>
</protein>
<accession>A0ABN1L9H6</accession>
<keyword evidence="5" id="KW-1185">Reference proteome</keyword>
<comment type="caution">
    <text evidence="4">The sequence shown here is derived from an EMBL/GenBank/DDBJ whole genome shotgun (WGS) entry which is preliminary data.</text>
</comment>